<dbReference type="Pfam" id="PF13620">
    <property type="entry name" value="CarboxypepD_reg"/>
    <property type="match status" value="1"/>
</dbReference>
<dbReference type="RefSeq" id="WP_008680259.1">
    <property type="nucleotide sequence ID" value="NZ_ANOH01000223.1"/>
</dbReference>
<evidence type="ECO:0000313" key="3">
    <source>
        <dbReference type="EMBL" id="EMI55252.1"/>
    </source>
</evidence>
<dbReference type="Proteomes" id="UP000011885">
    <property type="component" value="Unassembled WGS sequence"/>
</dbReference>
<sequence length="843" mass="93780">MMLKLPGLGFWLVAVSSCLACLAQDEEPDVLNESVFEVRFVQSDDQPIANVPVDVRRPLDINAGDVIVGTLVQKKKFTTKLLSNEKGILRLPMQCFPENFELMIHMEGYAPYFARFDREQEGDSLLEPITLRLESAWTVGGRVVDAGGQPVVGADVRPSFPLSLRPGDPQPIHNGWSVSTDADGRWIYALVPESKQDVGVSINHADFQPLRLTLSRAKYEVTETRSADQKITLPNGFILAGMVTDEAGKPMPGANVRTKFHNEVRETTTDEYGRYQLAGCEPGLTRLVVHAEGKALEMKEVRIGPEMEMQDFVLRPGGRVRVRVVDQQGKGIAKTHIFLQRWRGRVDYFEFDHVDTYTNEDGIWIWDEAPLDAFQADICPPGGMQLTKQTILAGEDELVFEPPNLLVVSGTVSDAETGEPITHYRVTPGLVNERYQNGINWNDRQRFSSQSDHYEVTFNRTGDGHAVRIEADSYRIAQSRVFASDEGAVNYDFQLIRATNLEGRIVSPDGRSVSGAQIAIGDPNTQITIKEGRFRDSSTYATRLVADEEGKFSVPARDDDFYLVILHEEGHAFIKSTQLETNRDVRLIPWASVRGSYRVGSEPGSDIPLVVGSGNFSPGDRLAGRIYAESSAMTDAEGRYHVKHLFAGRCAIARDIVMMVDDGATEVASSIRIPFDIDPGEQMELPIGGSGRAVVGTLFPPIETKQANASDSDVDWKFANVYVDEDIVAPPPPVDQQALRQNPGQWQAWLESPVGQAWRASMQAYQAQRSRVPRYRATVASNGRFRIEDMPAGRYRLSVRTFDQSGFSLSNHRFKVPPIETSGNKNSSPAEPFDLGELFLQRR</sequence>
<evidence type="ECO:0000256" key="2">
    <source>
        <dbReference type="SAM" id="SignalP"/>
    </source>
</evidence>
<evidence type="ECO:0000313" key="4">
    <source>
        <dbReference type="Proteomes" id="UP000011885"/>
    </source>
</evidence>
<dbReference type="EMBL" id="ANOH01000223">
    <property type="protein sequence ID" value="EMI55252.1"/>
    <property type="molecule type" value="Genomic_DNA"/>
</dbReference>
<dbReference type="OrthoDB" id="279966at2"/>
<dbReference type="SUPFAM" id="SSF49464">
    <property type="entry name" value="Carboxypeptidase regulatory domain-like"/>
    <property type="match status" value="1"/>
</dbReference>
<comment type="caution">
    <text evidence="3">The sequence shown here is derived from an EMBL/GenBank/DDBJ whole genome shotgun (WGS) entry which is preliminary data.</text>
</comment>
<dbReference type="Gene3D" id="2.60.40.1120">
    <property type="entry name" value="Carboxypeptidase-like, regulatory domain"/>
    <property type="match status" value="1"/>
</dbReference>
<dbReference type="PROSITE" id="PS51257">
    <property type="entry name" value="PROKAR_LIPOPROTEIN"/>
    <property type="match status" value="1"/>
</dbReference>
<reference evidence="3 4" key="1">
    <citation type="journal article" date="2013" name="Mar. Genomics">
        <title>Expression of sulfatases in Rhodopirellula baltica and the diversity of sulfatases in the genus Rhodopirellula.</title>
        <authorList>
            <person name="Wegner C.E."/>
            <person name="Richter-Heitmann T."/>
            <person name="Klindworth A."/>
            <person name="Klockow C."/>
            <person name="Richter M."/>
            <person name="Achstetter T."/>
            <person name="Glockner F.O."/>
            <person name="Harder J."/>
        </authorList>
    </citation>
    <scope>NUCLEOTIDE SEQUENCE [LARGE SCALE GENOMIC DNA]</scope>
    <source>
        <strain evidence="3 4">SM41</strain>
    </source>
</reference>
<dbReference type="PATRIC" id="fig|1263870.3.peg.3490"/>
<proteinExistence type="predicted"/>
<protein>
    <submittedName>
        <fullName evidence="3">Peptidase M56, BlaR1</fullName>
    </submittedName>
</protein>
<keyword evidence="2" id="KW-0732">Signal</keyword>
<dbReference type="InterPro" id="IPR008969">
    <property type="entry name" value="CarboxyPept-like_regulatory"/>
</dbReference>
<name>M5U1D1_9BACT</name>
<feature type="chain" id="PRO_5004072770" evidence="2">
    <location>
        <begin position="21"/>
        <end position="843"/>
    </location>
</feature>
<evidence type="ECO:0000256" key="1">
    <source>
        <dbReference type="SAM" id="MobiDB-lite"/>
    </source>
</evidence>
<accession>M5U1D1</accession>
<feature type="signal peptide" evidence="2">
    <location>
        <begin position="1"/>
        <end position="20"/>
    </location>
</feature>
<gene>
    <name evidence="3" type="ORF">RSSM_03286</name>
</gene>
<keyword evidence="4" id="KW-1185">Reference proteome</keyword>
<organism evidence="3 4">
    <name type="scientific">Rhodopirellula sallentina SM41</name>
    <dbReference type="NCBI Taxonomy" id="1263870"/>
    <lineage>
        <taxon>Bacteria</taxon>
        <taxon>Pseudomonadati</taxon>
        <taxon>Planctomycetota</taxon>
        <taxon>Planctomycetia</taxon>
        <taxon>Pirellulales</taxon>
        <taxon>Pirellulaceae</taxon>
        <taxon>Rhodopirellula</taxon>
    </lineage>
</organism>
<dbReference type="AlphaFoldDB" id="M5U1D1"/>
<feature type="region of interest" description="Disordered" evidence="1">
    <location>
        <begin position="818"/>
        <end position="843"/>
    </location>
</feature>